<name>A0A1I7YWF6_9BILA</name>
<dbReference type="AlphaFoldDB" id="A0A1I7YWF6"/>
<reference evidence="3" key="1">
    <citation type="submission" date="2016-11" db="UniProtKB">
        <authorList>
            <consortium name="WormBaseParasite"/>
        </authorList>
    </citation>
    <scope>IDENTIFICATION</scope>
</reference>
<dbReference type="WBParaSite" id="L893_g20206.t1">
    <property type="protein sequence ID" value="L893_g20206.t1"/>
    <property type="gene ID" value="L893_g20206"/>
</dbReference>
<dbReference type="Proteomes" id="UP000095287">
    <property type="component" value="Unplaced"/>
</dbReference>
<organism evidence="2 3">
    <name type="scientific">Steinernema glaseri</name>
    <dbReference type="NCBI Taxonomy" id="37863"/>
    <lineage>
        <taxon>Eukaryota</taxon>
        <taxon>Metazoa</taxon>
        <taxon>Ecdysozoa</taxon>
        <taxon>Nematoda</taxon>
        <taxon>Chromadorea</taxon>
        <taxon>Rhabditida</taxon>
        <taxon>Tylenchina</taxon>
        <taxon>Panagrolaimomorpha</taxon>
        <taxon>Strongyloidoidea</taxon>
        <taxon>Steinernematidae</taxon>
        <taxon>Steinernema</taxon>
    </lineage>
</organism>
<evidence type="ECO:0000313" key="2">
    <source>
        <dbReference type="Proteomes" id="UP000095287"/>
    </source>
</evidence>
<feature type="compositionally biased region" description="Pro residues" evidence="1">
    <location>
        <begin position="23"/>
        <end position="32"/>
    </location>
</feature>
<sequence length="182" mass="20351">MEIRPTPAPRPSLLTTKTTKRSPAPPVPPRPPGLRRRVKMIRAMNFDATANDEEDSCEDEEATGKKARTKALCVYFGQRNGLSRLFTAVAVVVRTSASLRRMHTVIRKLSYGGYRLYGRVDCYCRPIYALVDGILNCFASDRNPLIEVAAVLYSIRGTNQGLCVTGVLQNRYLYVLLRIVGE</sequence>
<feature type="region of interest" description="Disordered" evidence="1">
    <location>
        <begin position="1"/>
        <end position="36"/>
    </location>
</feature>
<feature type="compositionally biased region" description="Pro residues" evidence="1">
    <location>
        <begin position="1"/>
        <end position="10"/>
    </location>
</feature>
<evidence type="ECO:0000313" key="3">
    <source>
        <dbReference type="WBParaSite" id="L893_g20206.t1"/>
    </source>
</evidence>
<accession>A0A1I7YWF6</accession>
<keyword evidence="2" id="KW-1185">Reference proteome</keyword>
<evidence type="ECO:0000256" key="1">
    <source>
        <dbReference type="SAM" id="MobiDB-lite"/>
    </source>
</evidence>
<protein>
    <submittedName>
        <fullName evidence="3">Ribonuclease P</fullName>
    </submittedName>
</protein>
<proteinExistence type="predicted"/>